<organism evidence="2 3">
    <name type="scientific">Pseudobacteriovorax antillogorgiicola</name>
    <dbReference type="NCBI Taxonomy" id="1513793"/>
    <lineage>
        <taxon>Bacteria</taxon>
        <taxon>Pseudomonadati</taxon>
        <taxon>Bdellovibrionota</taxon>
        <taxon>Oligoflexia</taxon>
        <taxon>Oligoflexales</taxon>
        <taxon>Pseudobacteriovoracaceae</taxon>
        <taxon>Pseudobacteriovorax</taxon>
    </lineage>
</organism>
<dbReference type="Proteomes" id="UP000192907">
    <property type="component" value="Unassembled WGS sequence"/>
</dbReference>
<feature type="transmembrane region" description="Helical" evidence="1">
    <location>
        <begin position="111"/>
        <end position="127"/>
    </location>
</feature>
<dbReference type="RefSeq" id="WP_132319033.1">
    <property type="nucleotide sequence ID" value="NZ_FWZT01000008.1"/>
</dbReference>
<dbReference type="STRING" id="1513793.SAMN06296036_10851"/>
<feature type="transmembrane region" description="Helical" evidence="1">
    <location>
        <begin position="257"/>
        <end position="279"/>
    </location>
</feature>
<feature type="transmembrane region" description="Helical" evidence="1">
    <location>
        <begin position="84"/>
        <end position="105"/>
    </location>
</feature>
<feature type="transmembrane region" description="Helical" evidence="1">
    <location>
        <begin position="50"/>
        <end position="72"/>
    </location>
</feature>
<proteinExistence type="predicted"/>
<evidence type="ECO:0000313" key="2">
    <source>
        <dbReference type="EMBL" id="SMF25246.1"/>
    </source>
</evidence>
<feature type="transmembrane region" description="Helical" evidence="1">
    <location>
        <begin position="306"/>
        <end position="325"/>
    </location>
</feature>
<name>A0A1Y6BWZ8_9BACT</name>
<gene>
    <name evidence="2" type="ORF">SAMN06296036_10851</name>
</gene>
<keyword evidence="1" id="KW-1133">Transmembrane helix</keyword>
<feature type="transmembrane region" description="Helical" evidence="1">
    <location>
        <begin position="223"/>
        <end position="242"/>
    </location>
</feature>
<evidence type="ECO:0000256" key="1">
    <source>
        <dbReference type="SAM" id="Phobius"/>
    </source>
</evidence>
<dbReference type="OrthoDB" id="235490at2"/>
<dbReference type="AlphaFoldDB" id="A0A1Y6BWZ8"/>
<keyword evidence="3" id="KW-1185">Reference proteome</keyword>
<accession>A0A1Y6BWZ8</accession>
<evidence type="ECO:0000313" key="3">
    <source>
        <dbReference type="Proteomes" id="UP000192907"/>
    </source>
</evidence>
<reference evidence="3" key="1">
    <citation type="submission" date="2017-04" db="EMBL/GenBank/DDBJ databases">
        <authorList>
            <person name="Varghese N."/>
            <person name="Submissions S."/>
        </authorList>
    </citation>
    <scope>NUCLEOTIDE SEQUENCE [LARGE SCALE GENOMIC DNA]</scope>
    <source>
        <strain evidence="3">RKEM611</strain>
    </source>
</reference>
<feature type="transmembrane region" description="Helical" evidence="1">
    <location>
        <begin position="21"/>
        <end position="44"/>
    </location>
</feature>
<sequence>MARTQSMTHGSQANLWLQSRSFDLIFVTGGAIFTLLVAALAFQTPRLLPIFFWMWIVLFEGSHFWATLSRTYFDRDFRSKHKPLLWGSMLFFALPLACVIVDQYQQQVSTMLLYGFFIFTWSLFHNLRQHYGFLSIYGRKAGVSEFDRDRLKQVLYLGVGACQAYFLLNFKMPGVFSLNGLQDPNWMFLSSVLPLVLFALAVIWFALQVWEHRHRYGPKLWPSAYYIGICLVFYGIMFFYIAPQDRFVQSLGGGETLMLIAIMNSLFHNIQYHAIVWYYGQKRYQDPHGSEKFGTAKLLNGQTLNYLVFALLAGAIFGTITWFVGDWPDWSGSWDQVGAHSWAYVVFFGIIGHHFFMDQKIWRPSKQKDLKSYLKVQ</sequence>
<feature type="transmembrane region" description="Helical" evidence="1">
    <location>
        <begin position="337"/>
        <end position="356"/>
    </location>
</feature>
<keyword evidence="1" id="KW-0812">Transmembrane</keyword>
<protein>
    <submittedName>
        <fullName evidence="2">Uncharacterized protein</fullName>
    </submittedName>
</protein>
<keyword evidence="1" id="KW-0472">Membrane</keyword>
<dbReference type="EMBL" id="FWZT01000008">
    <property type="protein sequence ID" value="SMF25246.1"/>
    <property type="molecule type" value="Genomic_DNA"/>
</dbReference>
<feature type="transmembrane region" description="Helical" evidence="1">
    <location>
        <begin position="192"/>
        <end position="211"/>
    </location>
</feature>
<feature type="transmembrane region" description="Helical" evidence="1">
    <location>
        <begin position="154"/>
        <end position="172"/>
    </location>
</feature>